<dbReference type="AlphaFoldDB" id="A0A0A9AAV5"/>
<dbReference type="EMBL" id="GBRH01253718">
    <property type="protein sequence ID" value="JAD44177.1"/>
    <property type="molecule type" value="Transcribed_RNA"/>
</dbReference>
<organism evidence="1">
    <name type="scientific">Arundo donax</name>
    <name type="common">Giant reed</name>
    <name type="synonym">Donax arundinaceus</name>
    <dbReference type="NCBI Taxonomy" id="35708"/>
    <lineage>
        <taxon>Eukaryota</taxon>
        <taxon>Viridiplantae</taxon>
        <taxon>Streptophyta</taxon>
        <taxon>Embryophyta</taxon>
        <taxon>Tracheophyta</taxon>
        <taxon>Spermatophyta</taxon>
        <taxon>Magnoliopsida</taxon>
        <taxon>Liliopsida</taxon>
        <taxon>Poales</taxon>
        <taxon>Poaceae</taxon>
        <taxon>PACMAD clade</taxon>
        <taxon>Arundinoideae</taxon>
        <taxon>Arundineae</taxon>
        <taxon>Arundo</taxon>
    </lineage>
</organism>
<accession>A0A0A9AAV5</accession>
<reference evidence="1" key="2">
    <citation type="journal article" date="2015" name="Data Brief">
        <title>Shoot transcriptome of the giant reed, Arundo donax.</title>
        <authorList>
            <person name="Barrero R.A."/>
            <person name="Guerrero F.D."/>
            <person name="Moolhuijzen P."/>
            <person name="Goolsby J.A."/>
            <person name="Tidwell J."/>
            <person name="Bellgard S.E."/>
            <person name="Bellgard M.I."/>
        </authorList>
    </citation>
    <scope>NUCLEOTIDE SEQUENCE</scope>
    <source>
        <tissue evidence="1">Shoot tissue taken approximately 20 cm above the soil surface</tissue>
    </source>
</reference>
<proteinExistence type="predicted"/>
<sequence>MCCLSFNFMIKPIVLHCLVKAKHIYF</sequence>
<evidence type="ECO:0000313" key="1">
    <source>
        <dbReference type="EMBL" id="JAD44177.1"/>
    </source>
</evidence>
<reference evidence="1" key="1">
    <citation type="submission" date="2014-09" db="EMBL/GenBank/DDBJ databases">
        <authorList>
            <person name="Magalhaes I.L.F."/>
            <person name="Oliveira U."/>
            <person name="Santos F.R."/>
            <person name="Vidigal T.H.D.A."/>
            <person name="Brescovit A.D."/>
            <person name="Santos A.J."/>
        </authorList>
    </citation>
    <scope>NUCLEOTIDE SEQUENCE</scope>
    <source>
        <tissue evidence="1">Shoot tissue taken approximately 20 cm above the soil surface</tissue>
    </source>
</reference>
<protein>
    <submittedName>
        <fullName evidence="1">Uncharacterized protein</fullName>
    </submittedName>
</protein>
<name>A0A0A9AAV5_ARUDO</name>